<dbReference type="InParanoid" id="Q4N0U9"/>
<evidence type="ECO:0000313" key="3">
    <source>
        <dbReference type="EMBL" id="EAN30744.1"/>
    </source>
</evidence>
<dbReference type="KEGG" id="tpv:TP03_0008"/>
<dbReference type="EMBL" id="AAGK01000005">
    <property type="protein sequence ID" value="EAN30744.1"/>
    <property type="molecule type" value="Genomic_DNA"/>
</dbReference>
<protein>
    <submittedName>
        <fullName evidence="3">Uncharacterized protein</fullName>
    </submittedName>
</protein>
<evidence type="ECO:0000256" key="2">
    <source>
        <dbReference type="SAM" id="SignalP"/>
    </source>
</evidence>
<dbReference type="OMA" id="HVMKVEH"/>
<name>Q4N0U9_THEPA</name>
<feature type="region of interest" description="Disordered" evidence="1">
    <location>
        <begin position="169"/>
        <end position="244"/>
    </location>
</feature>
<keyword evidence="2" id="KW-0732">Signal</keyword>
<reference evidence="3 4" key="1">
    <citation type="journal article" date="2005" name="Science">
        <title>Genome sequence of Theileria parva, a bovine pathogen that transforms lymphocytes.</title>
        <authorList>
            <person name="Gardner M.J."/>
            <person name="Bishop R."/>
            <person name="Shah T."/>
            <person name="de Villiers E.P."/>
            <person name="Carlton J.M."/>
            <person name="Hall N."/>
            <person name="Ren Q."/>
            <person name="Paulsen I.T."/>
            <person name="Pain A."/>
            <person name="Berriman M."/>
            <person name="Wilson R.J.M."/>
            <person name="Sato S."/>
            <person name="Ralph S.A."/>
            <person name="Mann D.J."/>
            <person name="Xiong Z."/>
            <person name="Shallom S.J."/>
            <person name="Weidman J."/>
            <person name="Jiang L."/>
            <person name="Lynn J."/>
            <person name="Weaver B."/>
            <person name="Shoaibi A."/>
            <person name="Domingo A.R."/>
            <person name="Wasawo D."/>
            <person name="Crabtree J."/>
            <person name="Wortman J.R."/>
            <person name="Haas B."/>
            <person name="Angiuoli S.V."/>
            <person name="Creasy T.H."/>
            <person name="Lu C."/>
            <person name="Suh B."/>
            <person name="Silva J.C."/>
            <person name="Utterback T.R."/>
            <person name="Feldblyum T.V."/>
            <person name="Pertea M."/>
            <person name="Allen J."/>
            <person name="Nierman W.C."/>
            <person name="Taracha E.L.N."/>
            <person name="Salzberg S.L."/>
            <person name="White O.R."/>
            <person name="Fitzhugh H.A."/>
            <person name="Morzaria S."/>
            <person name="Venter J.C."/>
            <person name="Fraser C.M."/>
            <person name="Nene V."/>
        </authorList>
    </citation>
    <scope>NUCLEOTIDE SEQUENCE [LARGE SCALE GENOMIC DNA]</scope>
    <source>
        <strain evidence="3 4">Muguga</strain>
    </source>
</reference>
<sequence>MNKVWVALILVLVFAVALAVALTLTFVYKEKKKEEEDEKKKVVWKFYLEEPESGLKSTESVLEFDLNSKTKQTVGKYTLTPKAVSHTFDETTLSGFAFTVEPEMRVKRFSSEGKEVRLQKVLVCSGFTVFDKEKKPDFVTLYHDGKFHHYSTKAELLSTDLFPFAKEDKKKTPEELDLPKGKDVEPTPAPEPTPASEPTPGPSPLKPKGDKEPAPTTPKEPVPVTPKRDEDEDDYSPVTPRPREPVEVLVDLGLSFFATESKPYTYSVGENEVKVTVNKRVGEFPSFTYERKDGNSFKPVLSYGGTNANLSEATVKALRAFLDRSNVPVLVTFEDDSAKRFSYVHKGENQWELTAKHLTEDLLEHTAAFLDRSVLLDLSVSSGTYDGGSLSITVAGTTYVEKRYEGFVSFTHRFHPVGQSSSNVSSRVYKYKSGAADLEGLPLKPEVSHVVVYFSRFDENFARPLLVKVMVGRAVLDFMYLSDRTYFLETREENVSDGLELLDSRFNRVAHVDPTKFETYRPETRFTKKTSFNQVEVKCHEHDPSRYYTKCVHKLLFKRGHVPFYVGSVRNFSLNLPETEVRKVEAFHLRKEGAALVLRLVGDHRTDTFVLHNGSYEKKEFEETELSSVLRFAAYTEHNYISLNFTNYNQSSYYYDGTLTKPKFPVERTVVVKATEHSPLKHVMKVEHTLEKQPGKSLSFNVFETNGFLADLPDEKFKSVEAFYSLTNAGHVVMVVFRADDKIWSYSWTGRQYVLDKNLGAYNVVTRLRTVLFKVYQVLYLEMTHTNEYELVYVDSENKLEKVEVKVQEVGNLTNEIARYSHTLPKCSEIRLKDESTLSVKPQAGYQFTSALVYLYGESNNYKTPVFLTLTSNDGTTVYFKLKENHRWERFRGYDINKHTDDVSKLAKKSS</sequence>
<feature type="compositionally biased region" description="Basic and acidic residues" evidence="1">
    <location>
        <begin position="169"/>
        <end position="185"/>
    </location>
</feature>
<dbReference type="RefSeq" id="XP_763027.1">
    <property type="nucleotide sequence ID" value="XM_757934.1"/>
</dbReference>
<dbReference type="Proteomes" id="UP000001949">
    <property type="component" value="Unassembled WGS sequence"/>
</dbReference>
<dbReference type="VEuPathDB" id="PiroplasmaDB:TpMuguga_03g02610"/>
<gene>
    <name evidence="3" type="ordered locus">TP03_0008</name>
</gene>
<feature type="signal peptide" evidence="2">
    <location>
        <begin position="1"/>
        <end position="21"/>
    </location>
</feature>
<comment type="caution">
    <text evidence="3">The sequence shown here is derived from an EMBL/GenBank/DDBJ whole genome shotgun (WGS) entry which is preliminary data.</text>
</comment>
<accession>Q4N0U9</accession>
<feature type="chain" id="PRO_5004240904" evidence="2">
    <location>
        <begin position="22"/>
        <end position="911"/>
    </location>
</feature>
<dbReference type="GeneID" id="3499991"/>
<feature type="compositionally biased region" description="Pro residues" evidence="1">
    <location>
        <begin position="215"/>
        <end position="224"/>
    </location>
</feature>
<evidence type="ECO:0000313" key="4">
    <source>
        <dbReference type="Proteomes" id="UP000001949"/>
    </source>
</evidence>
<evidence type="ECO:0000256" key="1">
    <source>
        <dbReference type="SAM" id="MobiDB-lite"/>
    </source>
</evidence>
<feature type="compositionally biased region" description="Pro residues" evidence="1">
    <location>
        <begin position="187"/>
        <end position="205"/>
    </location>
</feature>
<keyword evidence="4" id="KW-1185">Reference proteome</keyword>
<dbReference type="AlphaFoldDB" id="Q4N0U9"/>
<organism evidence="3 4">
    <name type="scientific">Theileria parva</name>
    <name type="common">East coast fever infection agent</name>
    <dbReference type="NCBI Taxonomy" id="5875"/>
    <lineage>
        <taxon>Eukaryota</taxon>
        <taxon>Sar</taxon>
        <taxon>Alveolata</taxon>
        <taxon>Apicomplexa</taxon>
        <taxon>Aconoidasida</taxon>
        <taxon>Piroplasmida</taxon>
        <taxon>Theileriidae</taxon>
        <taxon>Theileria</taxon>
    </lineage>
</organism>
<dbReference type="eggNOG" id="ENOG502RSZW">
    <property type="taxonomic scope" value="Eukaryota"/>
</dbReference>
<proteinExistence type="predicted"/>